<organism evidence="3 4">
    <name type="scientific">Helobdella robusta</name>
    <name type="common">Californian leech</name>
    <dbReference type="NCBI Taxonomy" id="6412"/>
    <lineage>
        <taxon>Eukaryota</taxon>
        <taxon>Metazoa</taxon>
        <taxon>Spiralia</taxon>
        <taxon>Lophotrochozoa</taxon>
        <taxon>Annelida</taxon>
        <taxon>Clitellata</taxon>
        <taxon>Hirudinea</taxon>
        <taxon>Rhynchobdellida</taxon>
        <taxon>Glossiphoniidae</taxon>
        <taxon>Helobdella</taxon>
    </lineage>
</organism>
<gene>
    <name evidence="3" type="primary">20207305</name>
    <name evidence="2" type="ORF">HELRODRAFT_179450</name>
</gene>
<dbReference type="EnsemblMetazoa" id="HelroT179450">
    <property type="protein sequence ID" value="HelroP179450"/>
    <property type="gene ID" value="HelroG179450"/>
</dbReference>
<reference evidence="3" key="3">
    <citation type="submission" date="2015-06" db="UniProtKB">
        <authorList>
            <consortium name="EnsemblMetazoa"/>
        </authorList>
    </citation>
    <scope>IDENTIFICATION</scope>
</reference>
<dbReference type="EMBL" id="AMQM01006848">
    <property type="status" value="NOT_ANNOTATED_CDS"/>
    <property type="molecule type" value="Genomic_DNA"/>
</dbReference>
<dbReference type="Proteomes" id="UP000015101">
    <property type="component" value="Unassembled WGS sequence"/>
</dbReference>
<dbReference type="EMBL" id="KB097528">
    <property type="protein sequence ID" value="ESN95381.1"/>
    <property type="molecule type" value="Genomic_DNA"/>
</dbReference>
<protein>
    <submittedName>
        <fullName evidence="2 3">Uncharacterized protein</fullName>
    </submittedName>
</protein>
<sequence length="129" mass="14665">MQILRITKALSNITQIQNKSYRADIKVVAPEDPQTQQYVSDYDGRQDDPPQLMHEQSTISPEIWHVPGEIPPNISLIPSEKFNEFDVGNDENFTSSGCGLPYKACYGSQQHDVNKTLTFHADENDFYNC</sequence>
<dbReference type="GeneID" id="20207305"/>
<reference evidence="4" key="1">
    <citation type="submission" date="2012-12" db="EMBL/GenBank/DDBJ databases">
        <authorList>
            <person name="Hellsten U."/>
            <person name="Grimwood J."/>
            <person name="Chapman J.A."/>
            <person name="Shapiro H."/>
            <person name="Aerts A."/>
            <person name="Otillar R.P."/>
            <person name="Terry A.Y."/>
            <person name="Boore J.L."/>
            <person name="Simakov O."/>
            <person name="Marletaz F."/>
            <person name="Cho S.-J."/>
            <person name="Edsinger-Gonzales E."/>
            <person name="Havlak P."/>
            <person name="Kuo D.-H."/>
            <person name="Larsson T."/>
            <person name="Lv J."/>
            <person name="Arendt D."/>
            <person name="Savage R."/>
            <person name="Osoegawa K."/>
            <person name="de Jong P."/>
            <person name="Lindberg D.R."/>
            <person name="Seaver E.C."/>
            <person name="Weisblat D.A."/>
            <person name="Putnam N.H."/>
            <person name="Grigoriev I.V."/>
            <person name="Rokhsar D.S."/>
        </authorList>
    </citation>
    <scope>NUCLEOTIDE SEQUENCE</scope>
</reference>
<dbReference type="RefSeq" id="XP_009026538.1">
    <property type="nucleotide sequence ID" value="XM_009028290.1"/>
</dbReference>
<evidence type="ECO:0000313" key="2">
    <source>
        <dbReference type="EMBL" id="ESN95381.1"/>
    </source>
</evidence>
<feature type="region of interest" description="Disordered" evidence="1">
    <location>
        <begin position="32"/>
        <end position="53"/>
    </location>
</feature>
<proteinExistence type="predicted"/>
<accession>T1FEQ6</accession>
<dbReference type="CTD" id="20207305"/>
<evidence type="ECO:0000313" key="3">
    <source>
        <dbReference type="EnsemblMetazoa" id="HelroP179450"/>
    </source>
</evidence>
<reference evidence="2 4" key="2">
    <citation type="journal article" date="2013" name="Nature">
        <title>Insights into bilaterian evolution from three spiralian genomes.</title>
        <authorList>
            <person name="Simakov O."/>
            <person name="Marletaz F."/>
            <person name="Cho S.J."/>
            <person name="Edsinger-Gonzales E."/>
            <person name="Havlak P."/>
            <person name="Hellsten U."/>
            <person name="Kuo D.H."/>
            <person name="Larsson T."/>
            <person name="Lv J."/>
            <person name="Arendt D."/>
            <person name="Savage R."/>
            <person name="Osoegawa K."/>
            <person name="de Jong P."/>
            <person name="Grimwood J."/>
            <person name="Chapman J.A."/>
            <person name="Shapiro H."/>
            <person name="Aerts A."/>
            <person name="Otillar R.P."/>
            <person name="Terry A.Y."/>
            <person name="Boore J.L."/>
            <person name="Grigoriev I.V."/>
            <person name="Lindberg D.R."/>
            <person name="Seaver E.C."/>
            <person name="Weisblat D.A."/>
            <person name="Putnam N.H."/>
            <person name="Rokhsar D.S."/>
        </authorList>
    </citation>
    <scope>NUCLEOTIDE SEQUENCE</scope>
</reference>
<dbReference type="AlphaFoldDB" id="T1FEQ6"/>
<evidence type="ECO:0000256" key="1">
    <source>
        <dbReference type="SAM" id="MobiDB-lite"/>
    </source>
</evidence>
<name>T1FEQ6_HELRO</name>
<keyword evidence="4" id="KW-1185">Reference proteome</keyword>
<dbReference type="HOGENOM" id="CLU_1951122_0_0_1"/>
<dbReference type="KEGG" id="hro:HELRODRAFT_179450"/>
<dbReference type="InParanoid" id="T1FEQ6"/>
<evidence type="ECO:0000313" key="4">
    <source>
        <dbReference type="Proteomes" id="UP000015101"/>
    </source>
</evidence>